<evidence type="ECO:0000313" key="3">
    <source>
        <dbReference type="Proteomes" id="UP000277671"/>
    </source>
</evidence>
<gene>
    <name evidence="2" type="ORF">BDK92_4851</name>
</gene>
<organism evidence="2 3">
    <name type="scientific">Micromonospora pisi</name>
    <dbReference type="NCBI Taxonomy" id="589240"/>
    <lineage>
        <taxon>Bacteria</taxon>
        <taxon>Bacillati</taxon>
        <taxon>Actinomycetota</taxon>
        <taxon>Actinomycetes</taxon>
        <taxon>Micromonosporales</taxon>
        <taxon>Micromonosporaceae</taxon>
        <taxon>Micromonospora</taxon>
    </lineage>
</organism>
<feature type="compositionally biased region" description="Low complexity" evidence="1">
    <location>
        <begin position="1"/>
        <end position="20"/>
    </location>
</feature>
<name>A0A495JPM9_9ACTN</name>
<dbReference type="Proteomes" id="UP000277671">
    <property type="component" value="Unassembled WGS sequence"/>
</dbReference>
<keyword evidence="3" id="KW-1185">Reference proteome</keyword>
<protein>
    <submittedName>
        <fullName evidence="2">Uncharacterized protein</fullName>
    </submittedName>
</protein>
<dbReference type="AlphaFoldDB" id="A0A495JPM9"/>
<dbReference type="EMBL" id="RBKT01000001">
    <property type="protein sequence ID" value="RKR90478.1"/>
    <property type="molecule type" value="Genomic_DNA"/>
</dbReference>
<accession>A0A495JPM9</accession>
<comment type="caution">
    <text evidence="2">The sequence shown here is derived from an EMBL/GenBank/DDBJ whole genome shotgun (WGS) entry which is preliminary data.</text>
</comment>
<proteinExistence type="predicted"/>
<dbReference type="RefSeq" id="WP_121158743.1">
    <property type="nucleotide sequence ID" value="NZ_RBKT01000001.1"/>
</dbReference>
<dbReference type="OrthoDB" id="4293577at2"/>
<evidence type="ECO:0000256" key="1">
    <source>
        <dbReference type="SAM" id="MobiDB-lite"/>
    </source>
</evidence>
<sequence length="135" mass="13188">MSESAASKSKSTSQPPASAAESAGTESVPATSAGLPPTAQVLFAVINGGNGTVVRSLGVTSAARLAVGMYQVIFSHDVTGSAYVGTIGLPGSDGASPAGEIAVVGRSGVANGVFVQTFNSAGAYADRSFHLAVLS</sequence>
<reference evidence="2 3" key="1">
    <citation type="submission" date="2018-10" db="EMBL/GenBank/DDBJ databases">
        <title>Sequencing the genomes of 1000 actinobacteria strains.</title>
        <authorList>
            <person name="Klenk H.-P."/>
        </authorList>
    </citation>
    <scope>NUCLEOTIDE SEQUENCE [LARGE SCALE GENOMIC DNA]</scope>
    <source>
        <strain evidence="2 3">DSM 45175</strain>
    </source>
</reference>
<feature type="region of interest" description="Disordered" evidence="1">
    <location>
        <begin position="1"/>
        <end position="32"/>
    </location>
</feature>
<evidence type="ECO:0000313" key="2">
    <source>
        <dbReference type="EMBL" id="RKR90478.1"/>
    </source>
</evidence>